<dbReference type="EMBL" id="KB468124">
    <property type="protein sequence ID" value="PCH42630.1"/>
    <property type="molecule type" value="Genomic_DNA"/>
</dbReference>
<gene>
    <name evidence="1" type="ORF">WOLCODRAFT_152661</name>
</gene>
<dbReference type="Proteomes" id="UP000218811">
    <property type="component" value="Unassembled WGS sequence"/>
</dbReference>
<evidence type="ECO:0000313" key="1">
    <source>
        <dbReference type="EMBL" id="PCH42630.1"/>
    </source>
</evidence>
<name>A0A2H3JKC1_WOLCO</name>
<evidence type="ECO:0000313" key="2">
    <source>
        <dbReference type="Proteomes" id="UP000218811"/>
    </source>
</evidence>
<sequence>MDYLQVVFGIRVRGSVTSFNSIPPHVRPFINFNHTAYIKYYGEDSTRNHISWYPWDKYSQPMQLAELIVLYGDVHWYMEGTSNTPYTPEREESHEDEQTPQVAPLFGTLPALLLVFNPEPFELEELARRPESKYVESVTDLSVTPLTPSPILQAV</sequence>
<proteinExistence type="predicted"/>
<protein>
    <submittedName>
        <fullName evidence="1">Uncharacterized protein</fullName>
    </submittedName>
</protein>
<accession>A0A2H3JKC1</accession>
<organism evidence="1 2">
    <name type="scientific">Wolfiporia cocos (strain MD-104)</name>
    <name type="common">Brown rot fungus</name>
    <dbReference type="NCBI Taxonomy" id="742152"/>
    <lineage>
        <taxon>Eukaryota</taxon>
        <taxon>Fungi</taxon>
        <taxon>Dikarya</taxon>
        <taxon>Basidiomycota</taxon>
        <taxon>Agaricomycotina</taxon>
        <taxon>Agaricomycetes</taxon>
        <taxon>Polyporales</taxon>
        <taxon>Phaeolaceae</taxon>
        <taxon>Wolfiporia</taxon>
    </lineage>
</organism>
<keyword evidence="2" id="KW-1185">Reference proteome</keyword>
<dbReference type="AlphaFoldDB" id="A0A2H3JKC1"/>
<reference evidence="1 2" key="1">
    <citation type="journal article" date="2012" name="Science">
        <title>The Paleozoic origin of enzymatic lignin decomposition reconstructed from 31 fungal genomes.</title>
        <authorList>
            <person name="Floudas D."/>
            <person name="Binder M."/>
            <person name="Riley R."/>
            <person name="Barry K."/>
            <person name="Blanchette R.A."/>
            <person name="Henrissat B."/>
            <person name="Martinez A.T."/>
            <person name="Otillar R."/>
            <person name="Spatafora J.W."/>
            <person name="Yadav J.S."/>
            <person name="Aerts A."/>
            <person name="Benoit I."/>
            <person name="Boyd A."/>
            <person name="Carlson A."/>
            <person name="Copeland A."/>
            <person name="Coutinho P.M."/>
            <person name="de Vries R.P."/>
            <person name="Ferreira P."/>
            <person name="Findley K."/>
            <person name="Foster B."/>
            <person name="Gaskell J."/>
            <person name="Glotzer D."/>
            <person name="Gorecki P."/>
            <person name="Heitman J."/>
            <person name="Hesse C."/>
            <person name="Hori C."/>
            <person name="Igarashi K."/>
            <person name="Jurgens J.A."/>
            <person name="Kallen N."/>
            <person name="Kersten P."/>
            <person name="Kohler A."/>
            <person name="Kuees U."/>
            <person name="Kumar T.K.A."/>
            <person name="Kuo A."/>
            <person name="LaButti K."/>
            <person name="Larrondo L.F."/>
            <person name="Lindquist E."/>
            <person name="Ling A."/>
            <person name="Lombard V."/>
            <person name="Lucas S."/>
            <person name="Lundell T."/>
            <person name="Martin R."/>
            <person name="McLaughlin D.J."/>
            <person name="Morgenstern I."/>
            <person name="Morin E."/>
            <person name="Murat C."/>
            <person name="Nagy L.G."/>
            <person name="Nolan M."/>
            <person name="Ohm R.A."/>
            <person name="Patyshakuliyeva A."/>
            <person name="Rokas A."/>
            <person name="Ruiz-Duenas F.J."/>
            <person name="Sabat G."/>
            <person name="Salamov A."/>
            <person name="Samejima M."/>
            <person name="Schmutz J."/>
            <person name="Slot J.C."/>
            <person name="St John F."/>
            <person name="Stenlid J."/>
            <person name="Sun H."/>
            <person name="Sun S."/>
            <person name="Syed K."/>
            <person name="Tsang A."/>
            <person name="Wiebenga A."/>
            <person name="Young D."/>
            <person name="Pisabarro A."/>
            <person name="Eastwood D.C."/>
            <person name="Martin F."/>
            <person name="Cullen D."/>
            <person name="Grigoriev I.V."/>
            <person name="Hibbett D.S."/>
        </authorList>
    </citation>
    <scope>NUCLEOTIDE SEQUENCE [LARGE SCALE GENOMIC DNA]</scope>
    <source>
        <strain evidence="1 2">MD-104</strain>
    </source>
</reference>